<evidence type="ECO:0000256" key="1">
    <source>
        <dbReference type="ARBA" id="ARBA00004613"/>
    </source>
</evidence>
<evidence type="ECO:0000256" key="12">
    <source>
        <dbReference type="SAM" id="SignalP"/>
    </source>
</evidence>
<name>A0AAD7EDF5_9AGAR</name>
<dbReference type="PANTHER" id="PTHR42721:SF3">
    <property type="entry name" value="BETA-D-XYLOSIDASE 5-RELATED"/>
    <property type="match status" value="1"/>
</dbReference>
<dbReference type="GO" id="GO:0005576">
    <property type="term" value="C:extracellular region"/>
    <property type="evidence" value="ECO:0007669"/>
    <property type="project" value="UniProtKB-SubCell"/>
</dbReference>
<dbReference type="FunFam" id="3.40.50.1700:FF:000007">
    <property type="entry name" value="Exo-1,4-beta-xylosidase xlnD"/>
    <property type="match status" value="1"/>
</dbReference>
<evidence type="ECO:0000256" key="8">
    <source>
        <dbReference type="ARBA" id="ARBA00023180"/>
    </source>
</evidence>
<gene>
    <name evidence="14" type="ORF">DFH08DRAFT_896949</name>
</gene>
<dbReference type="Pfam" id="PF01915">
    <property type="entry name" value="Glyco_hydro_3_C"/>
    <property type="match status" value="1"/>
</dbReference>
<dbReference type="EMBL" id="JARIHO010000072">
    <property type="protein sequence ID" value="KAJ7312405.1"/>
    <property type="molecule type" value="Genomic_DNA"/>
</dbReference>
<feature type="signal peptide" evidence="12">
    <location>
        <begin position="1"/>
        <end position="18"/>
    </location>
</feature>
<evidence type="ECO:0000256" key="9">
    <source>
        <dbReference type="ARBA" id="ARBA00023295"/>
    </source>
</evidence>
<evidence type="ECO:0000256" key="11">
    <source>
        <dbReference type="ARBA" id="ARBA00026107"/>
    </source>
</evidence>
<dbReference type="Gene3D" id="3.20.20.300">
    <property type="entry name" value="Glycoside hydrolase, family 3, N-terminal domain"/>
    <property type="match status" value="1"/>
</dbReference>
<dbReference type="SUPFAM" id="SSF51445">
    <property type="entry name" value="(Trans)glycosidases"/>
    <property type="match status" value="1"/>
</dbReference>
<proteinExistence type="inferred from homology"/>
<dbReference type="GO" id="GO:0009044">
    <property type="term" value="F:xylan 1,4-beta-xylosidase activity"/>
    <property type="evidence" value="ECO:0007669"/>
    <property type="project" value="UniProtKB-EC"/>
</dbReference>
<evidence type="ECO:0000256" key="6">
    <source>
        <dbReference type="ARBA" id="ARBA00022729"/>
    </source>
</evidence>
<evidence type="ECO:0000256" key="7">
    <source>
        <dbReference type="ARBA" id="ARBA00022801"/>
    </source>
</evidence>
<evidence type="ECO:0000313" key="14">
    <source>
        <dbReference type="EMBL" id="KAJ7312405.1"/>
    </source>
</evidence>
<dbReference type="InterPro" id="IPR026891">
    <property type="entry name" value="Fn3-like"/>
</dbReference>
<keyword evidence="5" id="KW-0119">Carbohydrate metabolism</keyword>
<dbReference type="Gene3D" id="2.60.40.10">
    <property type="entry name" value="Immunoglobulins"/>
    <property type="match status" value="1"/>
</dbReference>
<organism evidence="14 15">
    <name type="scientific">Mycena albidolilacea</name>
    <dbReference type="NCBI Taxonomy" id="1033008"/>
    <lineage>
        <taxon>Eukaryota</taxon>
        <taxon>Fungi</taxon>
        <taxon>Dikarya</taxon>
        <taxon>Basidiomycota</taxon>
        <taxon>Agaricomycotina</taxon>
        <taxon>Agaricomycetes</taxon>
        <taxon>Agaricomycetidae</taxon>
        <taxon>Agaricales</taxon>
        <taxon>Marasmiineae</taxon>
        <taxon>Mycenaceae</taxon>
        <taxon>Mycena</taxon>
    </lineage>
</organism>
<comment type="caution">
    <text evidence="14">The sequence shown here is derived from an EMBL/GenBank/DDBJ whole genome shotgun (WGS) entry which is preliminary data.</text>
</comment>
<keyword evidence="6 12" id="KW-0732">Signal</keyword>
<evidence type="ECO:0000256" key="2">
    <source>
        <dbReference type="ARBA" id="ARBA00004851"/>
    </source>
</evidence>
<comment type="pathway">
    <text evidence="2">Glycan degradation; xylan degradation.</text>
</comment>
<keyword evidence="5" id="KW-0858">Xylan degradation</keyword>
<dbReference type="InterPro" id="IPR044993">
    <property type="entry name" value="BXL"/>
</dbReference>
<evidence type="ECO:0000313" key="15">
    <source>
        <dbReference type="Proteomes" id="UP001218218"/>
    </source>
</evidence>
<keyword evidence="8" id="KW-0325">Glycoprotein</keyword>
<dbReference type="InterPro" id="IPR036962">
    <property type="entry name" value="Glyco_hydro_3_N_sf"/>
</dbReference>
<dbReference type="SMART" id="SM01217">
    <property type="entry name" value="Fn3_like"/>
    <property type="match status" value="1"/>
</dbReference>
<reference evidence="14" key="1">
    <citation type="submission" date="2023-03" db="EMBL/GenBank/DDBJ databases">
        <title>Massive genome expansion in bonnet fungi (Mycena s.s.) driven by repeated elements and novel gene families across ecological guilds.</title>
        <authorList>
            <consortium name="Lawrence Berkeley National Laboratory"/>
            <person name="Harder C.B."/>
            <person name="Miyauchi S."/>
            <person name="Viragh M."/>
            <person name="Kuo A."/>
            <person name="Thoen E."/>
            <person name="Andreopoulos B."/>
            <person name="Lu D."/>
            <person name="Skrede I."/>
            <person name="Drula E."/>
            <person name="Henrissat B."/>
            <person name="Morin E."/>
            <person name="Kohler A."/>
            <person name="Barry K."/>
            <person name="LaButti K."/>
            <person name="Morin E."/>
            <person name="Salamov A."/>
            <person name="Lipzen A."/>
            <person name="Mereny Z."/>
            <person name="Hegedus B."/>
            <person name="Baldrian P."/>
            <person name="Stursova M."/>
            <person name="Weitz H."/>
            <person name="Taylor A."/>
            <person name="Grigoriev I.V."/>
            <person name="Nagy L.G."/>
            <person name="Martin F."/>
            <person name="Kauserud H."/>
        </authorList>
    </citation>
    <scope>NUCLEOTIDE SEQUENCE</scope>
    <source>
        <strain evidence="14">CBHHK002</strain>
    </source>
</reference>
<sequence length="799" mass="86190">MLSLLALAAGAAAGLVHSNTTVSGTKGESTQGEWIFTHFESPSDFPPRKPYLYPQISQTNNAVCDTSQDPVTRAKAVIALFTDEELIHNSVHQSDGVPRLGLPPYNWWSEASHGVAWTGPGVSFAKSGPFSYATSFPQPIILGATFDNDLTKAVATVISTEARAFNNVHRAGLDYFTPNINPWRDPRWGRGQETPGEDALHTATYVYHLVDGFQGGIDPEPYVKVIADCKHFAAYDMDDWGGIIQRQFDAIVTTQELSEYYLQPFQSCVRDAKVMSVMCSYNSVNGVPACADSYLLQTVLRDYWKFGEDRWVVSDCDAVQSIADEHNYTSTYPEAAAVAIKAGTDINCGSIYYFYLQDALDQGLVVRADIEKTLVRQYASLVKLGYFDSADKQPYRKLSWDDVSTPASEKLAYTVAANGFVLLKNDGTLPLKKSLKKLAIIGPWANTTEGMQGNYYGTAPFLISPLMGAIAAGYDVTFVAGTSSVLDTSTNGFADAVAAAKAADVVVFAGGIDESVEAEGLDRTTIVWPGSQLDLIKALAGVGKPFIVLQFGAGQVDDSWLLSSEAVNAILWTGYPGQSGGTAIFDVLLGNVAPAGRLPLTQYPAEYVAQVPMTDMNLRPNKATGNPGRTYQWYTGKPVIEYGFGLHYTKFALQWQTQPAVVYDIGNLVANARRAAHLDVGAFDTFGVTVRNTGHTASDFVALLFVKTTAGPAPHPNKALIGYTRVHSVSAGSAATAQISVQLNQIARTDTGGSAWLYPGEYTLSLDVPEQLTHRFVLVGEPAQLTDFPAPPPATASPS</sequence>
<dbReference type="InterPro" id="IPR036881">
    <property type="entry name" value="Glyco_hydro_3_C_sf"/>
</dbReference>
<comment type="similarity">
    <text evidence="3">Belongs to the glycosyl hydrolase 3 family.</text>
</comment>
<evidence type="ECO:0000256" key="5">
    <source>
        <dbReference type="ARBA" id="ARBA00022651"/>
    </source>
</evidence>
<keyword evidence="5" id="KW-0624">Polysaccharide degradation</keyword>
<dbReference type="Proteomes" id="UP001218218">
    <property type="component" value="Unassembled WGS sequence"/>
</dbReference>
<dbReference type="InterPro" id="IPR013783">
    <property type="entry name" value="Ig-like_fold"/>
</dbReference>
<dbReference type="AlphaFoldDB" id="A0AAD7EDF5"/>
<keyword evidence="9" id="KW-0326">Glycosidase</keyword>
<evidence type="ECO:0000256" key="4">
    <source>
        <dbReference type="ARBA" id="ARBA00022525"/>
    </source>
</evidence>
<dbReference type="InterPro" id="IPR017853">
    <property type="entry name" value="GH"/>
</dbReference>
<dbReference type="EC" id="3.2.1.37" evidence="11"/>
<dbReference type="InterPro" id="IPR002772">
    <property type="entry name" value="Glyco_hydro_3_C"/>
</dbReference>
<dbReference type="Pfam" id="PF00933">
    <property type="entry name" value="Glyco_hydro_3"/>
    <property type="match status" value="1"/>
</dbReference>
<dbReference type="GO" id="GO:0031222">
    <property type="term" value="P:arabinan catabolic process"/>
    <property type="evidence" value="ECO:0007669"/>
    <property type="project" value="TreeGrafter"/>
</dbReference>
<dbReference type="GO" id="GO:0045493">
    <property type="term" value="P:xylan catabolic process"/>
    <property type="evidence" value="ECO:0007669"/>
    <property type="project" value="UniProtKB-KW"/>
</dbReference>
<comment type="catalytic activity">
    <reaction evidence="10">
        <text>Hydrolysis of (1-&gt;4)-beta-D-xylans, to remove successive D-xylose residues from the non-reducing termini.</text>
        <dbReference type="EC" id="3.2.1.37"/>
    </reaction>
</comment>
<dbReference type="SUPFAM" id="SSF52279">
    <property type="entry name" value="Beta-D-glucan exohydrolase, C-terminal domain"/>
    <property type="match status" value="1"/>
</dbReference>
<dbReference type="InterPro" id="IPR001764">
    <property type="entry name" value="Glyco_hydro_3_N"/>
</dbReference>
<keyword evidence="4" id="KW-0964">Secreted</keyword>
<dbReference type="Gene3D" id="3.40.50.1700">
    <property type="entry name" value="Glycoside hydrolase family 3 C-terminal domain"/>
    <property type="match status" value="1"/>
</dbReference>
<evidence type="ECO:0000259" key="13">
    <source>
        <dbReference type="SMART" id="SM01217"/>
    </source>
</evidence>
<protein>
    <recommendedName>
        <fullName evidence="11">xylan 1,4-beta-xylosidase</fullName>
        <ecNumber evidence="11">3.2.1.37</ecNumber>
    </recommendedName>
</protein>
<accession>A0AAD7EDF5</accession>
<dbReference type="PANTHER" id="PTHR42721">
    <property type="entry name" value="SUGAR HYDROLASE-RELATED"/>
    <property type="match status" value="1"/>
</dbReference>
<keyword evidence="7 14" id="KW-0378">Hydrolase</keyword>
<dbReference type="Pfam" id="PF14310">
    <property type="entry name" value="Fn3-like"/>
    <property type="match status" value="1"/>
</dbReference>
<evidence type="ECO:0000256" key="10">
    <source>
        <dbReference type="ARBA" id="ARBA00024574"/>
    </source>
</evidence>
<comment type="subcellular location">
    <subcellularLocation>
        <location evidence="1">Secreted</location>
    </subcellularLocation>
</comment>
<feature type="chain" id="PRO_5041981382" description="xylan 1,4-beta-xylosidase" evidence="12">
    <location>
        <begin position="19"/>
        <end position="799"/>
    </location>
</feature>
<evidence type="ECO:0000256" key="3">
    <source>
        <dbReference type="ARBA" id="ARBA00005336"/>
    </source>
</evidence>
<keyword evidence="15" id="KW-1185">Reference proteome</keyword>
<dbReference type="GO" id="GO:0046556">
    <property type="term" value="F:alpha-L-arabinofuranosidase activity"/>
    <property type="evidence" value="ECO:0007669"/>
    <property type="project" value="TreeGrafter"/>
</dbReference>
<feature type="domain" description="Fibronectin type III-like" evidence="13">
    <location>
        <begin position="700"/>
        <end position="770"/>
    </location>
</feature>